<evidence type="ECO:0000313" key="3">
    <source>
        <dbReference type="EMBL" id="EFV11824.2"/>
    </source>
</evidence>
<dbReference type="EMBL" id="ACZI02000001">
    <property type="protein sequence ID" value="EFV11824.2"/>
    <property type="molecule type" value="Genomic_DNA"/>
</dbReference>
<dbReference type="HOGENOM" id="CLU_1000749_0_0_11"/>
<keyword evidence="4" id="KW-1185">Reference proteome</keyword>
<keyword evidence="2" id="KW-0472">Membrane</keyword>
<keyword evidence="2" id="KW-1133">Transmembrane helix</keyword>
<evidence type="ECO:0000256" key="2">
    <source>
        <dbReference type="SAM" id="Phobius"/>
    </source>
</evidence>
<evidence type="ECO:0000313" key="4">
    <source>
        <dbReference type="Proteomes" id="UP000004816"/>
    </source>
</evidence>
<comment type="caution">
    <text evidence="3">The sequence shown here is derived from an EMBL/GenBank/DDBJ whole genome shotgun (WGS) entry which is preliminary data.</text>
</comment>
<dbReference type="Proteomes" id="UP000004816">
    <property type="component" value="Unassembled WGS sequence"/>
</dbReference>
<dbReference type="AlphaFoldDB" id="E5XUY8"/>
<feature type="region of interest" description="Disordered" evidence="1">
    <location>
        <begin position="1"/>
        <end position="54"/>
    </location>
</feature>
<gene>
    <name evidence="3" type="ORF">HMPREF9336_03310</name>
</gene>
<dbReference type="RefSeq" id="WP_021029873.1">
    <property type="nucleotide sequence ID" value="NZ_KI391953.1"/>
</dbReference>
<reference evidence="3 4" key="1">
    <citation type="journal article" date="2011" name="Stand. Genomic Sci.">
        <title>High quality draft genome sequence of Segniliparus rugosus CDC 945(T)= (ATCC BAA-974(T)).</title>
        <authorList>
            <person name="Earl A.M."/>
            <person name="Desjardins C.A."/>
            <person name="Fitzgerald M.G."/>
            <person name="Arachchi H.M."/>
            <person name="Zeng Q."/>
            <person name="Mehta T."/>
            <person name="Griggs A."/>
            <person name="Birren B.W."/>
            <person name="Toney N.C."/>
            <person name="Carr J."/>
            <person name="Posey J."/>
            <person name="Butler W.R."/>
        </authorList>
    </citation>
    <scope>NUCLEOTIDE SEQUENCE [LARGE SCALE GENOMIC DNA]</scope>
    <source>
        <strain evidence="4">ATCC BAA-974 / DSM 45345 / CCUG 50838 / CIP 108380 / JCM 13579 / CDC 945</strain>
    </source>
</reference>
<evidence type="ECO:0000256" key="1">
    <source>
        <dbReference type="SAM" id="MobiDB-lite"/>
    </source>
</evidence>
<protein>
    <submittedName>
        <fullName evidence="3">Uncharacterized protein</fullName>
    </submittedName>
</protein>
<feature type="region of interest" description="Disordered" evidence="1">
    <location>
        <begin position="86"/>
        <end position="153"/>
    </location>
</feature>
<proteinExistence type="predicted"/>
<feature type="compositionally biased region" description="Pro residues" evidence="1">
    <location>
        <begin position="1"/>
        <end position="34"/>
    </location>
</feature>
<feature type="transmembrane region" description="Helical" evidence="2">
    <location>
        <begin position="61"/>
        <end position="83"/>
    </location>
</feature>
<name>E5XUY8_SEGRC</name>
<keyword evidence="2" id="KW-0812">Transmembrane</keyword>
<sequence length="278" mass="28735">MTYPQQPGPYGPPQGQPGPYVPPSGPYGPPPQPGPYGYGQPGQQFPGPYGPQPRKKSPLPWILGGAGGLVVVIAVVVTLVLALGGSRGGRDSGFGREKPSLADASPDKLLKVLPTGADLPSGWTGKAEIPTSQETTDSSSGTTFSPPECTPPMSFNGTAPKVIVGADYEKGAESFGIGVSLLSDGSDPEKIQAWARKCGHYTATNGSTTKQIELSEWRPPSGVPGAVGLEVGTSSDKGKIVMAKVRGLVVLAIFPSNSADDPDAWQVYVKTVDKLANL</sequence>
<feature type="compositionally biased region" description="Basic and acidic residues" evidence="1">
    <location>
        <begin position="88"/>
        <end position="110"/>
    </location>
</feature>
<organism evidence="3 4">
    <name type="scientific">Segniliparus rugosus (strain ATCC BAA-974 / DSM 45345 / CCUG 50838 / CIP 108380 / JCM 13579 / CDC 945)</name>
    <dbReference type="NCBI Taxonomy" id="679197"/>
    <lineage>
        <taxon>Bacteria</taxon>
        <taxon>Bacillati</taxon>
        <taxon>Actinomycetota</taxon>
        <taxon>Actinomycetes</taxon>
        <taxon>Mycobacteriales</taxon>
        <taxon>Segniliparaceae</taxon>
        <taxon>Segniliparus</taxon>
    </lineage>
</organism>
<accession>E5XUY8</accession>
<feature type="compositionally biased region" description="Polar residues" evidence="1">
    <location>
        <begin position="130"/>
        <end position="145"/>
    </location>
</feature>